<reference evidence="2" key="1">
    <citation type="submission" date="2015-01" db="EMBL/GenBank/DDBJ databases">
        <title>Transcriptome Assembly of Fopius arisanus.</title>
        <authorList>
            <person name="Geib S."/>
        </authorList>
    </citation>
    <scope>NUCLEOTIDE SEQUENCE</scope>
</reference>
<protein>
    <submittedName>
        <fullName evidence="2">Uncharacterized protein</fullName>
    </submittedName>
</protein>
<gene>
    <name evidence="2" type="ORF">g.38120</name>
</gene>
<feature type="region of interest" description="Disordered" evidence="1">
    <location>
        <begin position="127"/>
        <end position="154"/>
    </location>
</feature>
<dbReference type="AlphaFoldDB" id="A0A0C9RUA6"/>
<proteinExistence type="predicted"/>
<accession>A0A0C9RUA6</accession>
<name>A0A0C9RUA6_9HYME</name>
<feature type="region of interest" description="Disordered" evidence="1">
    <location>
        <begin position="1"/>
        <end position="39"/>
    </location>
</feature>
<evidence type="ECO:0000256" key="1">
    <source>
        <dbReference type="SAM" id="MobiDB-lite"/>
    </source>
</evidence>
<organism evidence="2">
    <name type="scientific">Fopius arisanus</name>
    <dbReference type="NCBI Taxonomy" id="64838"/>
    <lineage>
        <taxon>Eukaryota</taxon>
        <taxon>Metazoa</taxon>
        <taxon>Ecdysozoa</taxon>
        <taxon>Arthropoda</taxon>
        <taxon>Hexapoda</taxon>
        <taxon>Insecta</taxon>
        <taxon>Pterygota</taxon>
        <taxon>Neoptera</taxon>
        <taxon>Endopterygota</taxon>
        <taxon>Hymenoptera</taxon>
        <taxon>Apocrita</taxon>
        <taxon>Ichneumonoidea</taxon>
        <taxon>Braconidae</taxon>
        <taxon>Opiinae</taxon>
        <taxon>Fopius</taxon>
    </lineage>
</organism>
<sequence>MSESAHTKRKFEDGLSTSSQPNTMKSQDNLKKNRSTSTSEAFEYNYKKLIKEYGANKYTINKKHRPNLQSARKTTTTAIEKGSTAQYNTDEWIFPKKTTKRPEKLEAESNETIVTSNSYEDLCPLVDSNSEDDMEINQPTQDPPEGRARPITKKPPPIIVKMTTISDMVTLLTTQGNPRGSFLLKKINHPRERHDQMRKY</sequence>
<dbReference type="EMBL" id="GBYB01012375">
    <property type="protein sequence ID" value="JAG82142.1"/>
    <property type="molecule type" value="Transcribed_RNA"/>
</dbReference>
<feature type="compositionally biased region" description="Polar residues" evidence="1">
    <location>
        <begin position="15"/>
        <end position="27"/>
    </location>
</feature>
<evidence type="ECO:0000313" key="2">
    <source>
        <dbReference type="EMBL" id="JAG82142.1"/>
    </source>
</evidence>